<keyword evidence="3" id="KW-1185">Reference proteome</keyword>
<reference evidence="2" key="1">
    <citation type="submission" date="2022-08" db="EMBL/GenBank/DDBJ databases">
        <title>Draft genome sequencing of Roseisolibacter agri AW1220.</title>
        <authorList>
            <person name="Tobiishi Y."/>
            <person name="Tonouchi A."/>
        </authorList>
    </citation>
    <scope>NUCLEOTIDE SEQUENCE</scope>
    <source>
        <strain evidence="2">AW1220</strain>
    </source>
</reference>
<dbReference type="InterPro" id="IPR011042">
    <property type="entry name" value="6-blade_b-propeller_TolB-like"/>
</dbReference>
<dbReference type="AlphaFoldDB" id="A0AA37QIV3"/>
<dbReference type="PANTHER" id="PTHR19328">
    <property type="entry name" value="HEDGEHOG-INTERACTING PROTEIN"/>
    <property type="match status" value="1"/>
</dbReference>
<dbReference type="Gene3D" id="2.120.10.30">
    <property type="entry name" value="TolB, C-terminal domain"/>
    <property type="match status" value="1"/>
</dbReference>
<dbReference type="SUPFAM" id="SSF50952">
    <property type="entry name" value="Soluble quinoprotein glucose dehydrogenase"/>
    <property type="match status" value="1"/>
</dbReference>
<protein>
    <submittedName>
        <fullName evidence="2">Glucose dehydrogenase</fullName>
    </submittedName>
</protein>
<dbReference type="InterPro" id="IPR012938">
    <property type="entry name" value="Glc/Sorbosone_DH"/>
</dbReference>
<evidence type="ECO:0000313" key="2">
    <source>
        <dbReference type="EMBL" id="GLC27663.1"/>
    </source>
</evidence>
<dbReference type="Pfam" id="PF07995">
    <property type="entry name" value="GSDH"/>
    <property type="match status" value="1"/>
</dbReference>
<dbReference type="Proteomes" id="UP001161325">
    <property type="component" value="Unassembled WGS sequence"/>
</dbReference>
<dbReference type="EMBL" id="BRXS01000006">
    <property type="protein sequence ID" value="GLC27663.1"/>
    <property type="molecule type" value="Genomic_DNA"/>
</dbReference>
<gene>
    <name evidence="2" type="ORF">rosag_41760</name>
</gene>
<dbReference type="PANTHER" id="PTHR19328:SF75">
    <property type="entry name" value="ALDOSE SUGAR DEHYDROGENASE YLII"/>
    <property type="match status" value="1"/>
</dbReference>
<sequence>MHHPRRAILPLIALASVGAGCLPRAEAAERAAAVAAQPASQSASQSATQPACQPLETRAANAPTQRPAFAGQTRACAAPTNVAFDVTVVAGRLEKPWAVEPLPGGDFLVTEKPGRLRLVTSAGKVSPPIAGLPAVDGRGQGGLLDVALSPRFETDRTIFWSFSEPRGDGNATSVARGVLSADRRSLEQVRVIFRAMPSYDGTMHFGSRIAFGPDGMLYLTLGERSDTVIRPQAQDLGSHMGKIIRITPDGAAPRDNPFVGRQGARPEIFSLGHRNVQAAAFDAQGRLWEIEHGTRGGDELNLVQKGKNYGWPLAAYGIEYAGMPIRNSGGATTREGTEQPVYYWDPVIAPSGAQFYTGNAFPAWKGSLFVGAMGQRRLVRLTIANDRVTGEEHLLVDRAQRIRDVKQGPDGALYVVTDTTAGELWRIAPKP</sequence>
<evidence type="ECO:0000313" key="3">
    <source>
        <dbReference type="Proteomes" id="UP001161325"/>
    </source>
</evidence>
<comment type="caution">
    <text evidence="2">The sequence shown here is derived from an EMBL/GenBank/DDBJ whole genome shotgun (WGS) entry which is preliminary data.</text>
</comment>
<dbReference type="RefSeq" id="WP_284352099.1">
    <property type="nucleotide sequence ID" value="NZ_BRXS01000006.1"/>
</dbReference>
<name>A0AA37QIV3_9BACT</name>
<feature type="domain" description="Glucose/Sorbosone dehydrogenase" evidence="1">
    <location>
        <begin position="93"/>
        <end position="426"/>
    </location>
</feature>
<dbReference type="PROSITE" id="PS51257">
    <property type="entry name" value="PROKAR_LIPOPROTEIN"/>
    <property type="match status" value="1"/>
</dbReference>
<accession>A0AA37QIV3</accession>
<organism evidence="2 3">
    <name type="scientific">Roseisolibacter agri</name>
    <dbReference type="NCBI Taxonomy" id="2014610"/>
    <lineage>
        <taxon>Bacteria</taxon>
        <taxon>Pseudomonadati</taxon>
        <taxon>Gemmatimonadota</taxon>
        <taxon>Gemmatimonadia</taxon>
        <taxon>Gemmatimonadales</taxon>
        <taxon>Gemmatimonadaceae</taxon>
        <taxon>Roseisolibacter</taxon>
    </lineage>
</organism>
<evidence type="ECO:0000259" key="1">
    <source>
        <dbReference type="Pfam" id="PF07995"/>
    </source>
</evidence>
<proteinExistence type="predicted"/>
<dbReference type="InterPro" id="IPR011041">
    <property type="entry name" value="Quinoprot_gluc/sorb_DH_b-prop"/>
</dbReference>